<dbReference type="PANTHER" id="PTHR31069">
    <property type="entry name" value="OLEATE-ACTIVATED TRANSCRIPTION FACTOR 1-RELATED"/>
    <property type="match status" value="1"/>
</dbReference>
<name>A0A9W8E794_9FUNG</name>
<evidence type="ECO:0000256" key="3">
    <source>
        <dbReference type="ARBA" id="ARBA00023163"/>
    </source>
</evidence>
<evidence type="ECO:0000259" key="6">
    <source>
        <dbReference type="PROSITE" id="PS50048"/>
    </source>
</evidence>
<keyword evidence="4" id="KW-0539">Nucleus</keyword>
<feature type="domain" description="Zn(2)-C6 fungal-type" evidence="6">
    <location>
        <begin position="16"/>
        <end position="45"/>
    </location>
</feature>
<feature type="compositionally biased region" description="Low complexity" evidence="5">
    <location>
        <begin position="69"/>
        <end position="78"/>
    </location>
</feature>
<organism evidence="7 8">
    <name type="scientific">Dimargaris verticillata</name>
    <dbReference type="NCBI Taxonomy" id="2761393"/>
    <lineage>
        <taxon>Eukaryota</taxon>
        <taxon>Fungi</taxon>
        <taxon>Fungi incertae sedis</taxon>
        <taxon>Zoopagomycota</taxon>
        <taxon>Kickxellomycotina</taxon>
        <taxon>Dimargaritomycetes</taxon>
        <taxon>Dimargaritales</taxon>
        <taxon>Dimargaritaceae</taxon>
        <taxon>Dimargaris</taxon>
    </lineage>
</organism>
<evidence type="ECO:0000256" key="5">
    <source>
        <dbReference type="SAM" id="MobiDB-lite"/>
    </source>
</evidence>
<protein>
    <recommendedName>
        <fullName evidence="6">Zn(2)-C6 fungal-type domain-containing protein</fullName>
    </recommendedName>
</protein>
<dbReference type="InterPro" id="IPR001138">
    <property type="entry name" value="Zn2Cys6_DnaBD"/>
</dbReference>
<reference evidence="7" key="1">
    <citation type="submission" date="2022-07" db="EMBL/GenBank/DDBJ databases">
        <title>Phylogenomic reconstructions and comparative analyses of Kickxellomycotina fungi.</title>
        <authorList>
            <person name="Reynolds N.K."/>
            <person name="Stajich J.E."/>
            <person name="Barry K."/>
            <person name="Grigoriev I.V."/>
            <person name="Crous P."/>
            <person name="Smith M.E."/>
        </authorList>
    </citation>
    <scope>NUCLEOTIDE SEQUENCE</scope>
    <source>
        <strain evidence="7">RSA 567</strain>
    </source>
</reference>
<feature type="compositionally biased region" description="Pro residues" evidence="5">
    <location>
        <begin position="278"/>
        <end position="290"/>
    </location>
</feature>
<dbReference type="InterPro" id="IPR036864">
    <property type="entry name" value="Zn2-C6_fun-type_DNA-bd_sf"/>
</dbReference>
<evidence type="ECO:0000313" key="7">
    <source>
        <dbReference type="EMBL" id="KAJ1972710.1"/>
    </source>
</evidence>
<feature type="region of interest" description="Disordered" evidence="5">
    <location>
        <begin position="261"/>
        <end position="296"/>
    </location>
</feature>
<comment type="caution">
    <text evidence="7">The sequence shown here is derived from an EMBL/GenBank/DDBJ whole genome shotgun (WGS) entry which is preliminary data.</text>
</comment>
<feature type="region of interest" description="Disordered" evidence="5">
    <location>
        <begin position="53"/>
        <end position="78"/>
    </location>
</feature>
<dbReference type="CDD" id="cd00067">
    <property type="entry name" value="GAL4"/>
    <property type="match status" value="1"/>
</dbReference>
<dbReference type="PANTHER" id="PTHR31069:SF32">
    <property type="entry name" value="ARGININE METABOLISM REGULATION PROTEIN II"/>
    <property type="match status" value="1"/>
</dbReference>
<dbReference type="InterPro" id="IPR050675">
    <property type="entry name" value="OAF3"/>
</dbReference>
<dbReference type="OrthoDB" id="39175at2759"/>
<sequence length="320" mass="34523">MYGVYTEFSGIQYRRCCNECLRRKVRCDGQRPCSNCQRRRHVCQYSLIRRKPPTPSYRSLTKSKPPPSTSSATTSTASSTATAIASVPKSNALVVTNVSQALVPQNAGDTAPLHPLPHSTTTTVSHYPDSSHQDLDPLVSRLTAVVRQCEQLLTQQATSQPSQARLWEYFYHVSPMTWLSGPDAVLTGLPDNDFLDPALFGNDDHLDINQVWAVAGHLAPAMDSSSLALMGSEATGDELLGSHSGAPQTVSHPFLQASRSADFNHHHPSGSQLESPLVQPPGTSPAPLPVPEDVGGMAAASTANSIVSEPMTEDLYLYHP</sequence>
<evidence type="ECO:0000256" key="4">
    <source>
        <dbReference type="ARBA" id="ARBA00023242"/>
    </source>
</evidence>
<dbReference type="EMBL" id="JANBQB010000985">
    <property type="protein sequence ID" value="KAJ1972710.1"/>
    <property type="molecule type" value="Genomic_DNA"/>
</dbReference>
<evidence type="ECO:0000256" key="2">
    <source>
        <dbReference type="ARBA" id="ARBA00023125"/>
    </source>
</evidence>
<dbReference type="Gene3D" id="4.10.240.10">
    <property type="entry name" value="Zn(2)-C6 fungal-type DNA-binding domain"/>
    <property type="match status" value="1"/>
</dbReference>
<dbReference type="Proteomes" id="UP001151582">
    <property type="component" value="Unassembled WGS sequence"/>
</dbReference>
<dbReference type="Pfam" id="PF00172">
    <property type="entry name" value="Zn_clus"/>
    <property type="match status" value="1"/>
</dbReference>
<dbReference type="SUPFAM" id="SSF57701">
    <property type="entry name" value="Zn2/Cys6 DNA-binding domain"/>
    <property type="match status" value="1"/>
</dbReference>
<feature type="compositionally biased region" description="Low complexity" evidence="5">
    <location>
        <begin position="110"/>
        <end position="126"/>
    </location>
</feature>
<keyword evidence="8" id="KW-1185">Reference proteome</keyword>
<accession>A0A9W8E794</accession>
<dbReference type="PROSITE" id="PS50048">
    <property type="entry name" value="ZN2_CY6_FUNGAL_2"/>
    <property type="match status" value="1"/>
</dbReference>
<gene>
    <name evidence="7" type="ORF">H4R34_005312</name>
</gene>
<feature type="non-terminal residue" evidence="7">
    <location>
        <position position="320"/>
    </location>
</feature>
<evidence type="ECO:0000256" key="1">
    <source>
        <dbReference type="ARBA" id="ARBA00023015"/>
    </source>
</evidence>
<keyword evidence="2" id="KW-0238">DNA-binding</keyword>
<dbReference type="AlphaFoldDB" id="A0A9W8E794"/>
<dbReference type="GO" id="GO:0000981">
    <property type="term" value="F:DNA-binding transcription factor activity, RNA polymerase II-specific"/>
    <property type="evidence" value="ECO:0007669"/>
    <property type="project" value="InterPro"/>
</dbReference>
<keyword evidence="1" id="KW-0805">Transcription regulation</keyword>
<feature type="region of interest" description="Disordered" evidence="5">
    <location>
        <begin position="106"/>
        <end position="133"/>
    </location>
</feature>
<evidence type="ECO:0000313" key="8">
    <source>
        <dbReference type="Proteomes" id="UP001151582"/>
    </source>
</evidence>
<dbReference type="GO" id="GO:0003677">
    <property type="term" value="F:DNA binding"/>
    <property type="evidence" value="ECO:0007669"/>
    <property type="project" value="UniProtKB-KW"/>
</dbReference>
<dbReference type="SMART" id="SM00066">
    <property type="entry name" value="GAL4"/>
    <property type="match status" value="1"/>
</dbReference>
<dbReference type="GO" id="GO:0008270">
    <property type="term" value="F:zinc ion binding"/>
    <property type="evidence" value="ECO:0007669"/>
    <property type="project" value="InterPro"/>
</dbReference>
<proteinExistence type="predicted"/>
<keyword evidence="3" id="KW-0804">Transcription</keyword>